<dbReference type="Gene3D" id="3.10.129.10">
    <property type="entry name" value="Hotdog Thioesterase"/>
    <property type="match status" value="1"/>
</dbReference>
<dbReference type="InterPro" id="IPR006683">
    <property type="entry name" value="Thioestr_dom"/>
</dbReference>
<dbReference type="NCBIfam" id="TIGR00369">
    <property type="entry name" value="unchar_dom_1"/>
    <property type="match status" value="1"/>
</dbReference>
<protein>
    <submittedName>
        <fullName evidence="4">Uncharacterized protein (TIGR00369 family)</fullName>
    </submittedName>
</protein>
<dbReference type="PANTHER" id="PTHR21660:SF1">
    <property type="entry name" value="ACYL-COENZYME A THIOESTERASE 13"/>
    <property type="match status" value="1"/>
</dbReference>
<organism evidence="4 5">
    <name type="scientific">Paracidovorax wautersii</name>
    <dbReference type="NCBI Taxonomy" id="1177982"/>
    <lineage>
        <taxon>Bacteria</taxon>
        <taxon>Pseudomonadati</taxon>
        <taxon>Pseudomonadota</taxon>
        <taxon>Betaproteobacteria</taxon>
        <taxon>Burkholderiales</taxon>
        <taxon>Comamonadaceae</taxon>
        <taxon>Paracidovorax</taxon>
    </lineage>
</organism>
<dbReference type="CDD" id="cd03443">
    <property type="entry name" value="PaaI_thioesterase"/>
    <property type="match status" value="1"/>
</dbReference>
<dbReference type="EMBL" id="JAVIZX010000001">
    <property type="protein sequence ID" value="MDR6215204.1"/>
    <property type="molecule type" value="Genomic_DNA"/>
</dbReference>
<proteinExistence type="inferred from homology"/>
<evidence type="ECO:0000256" key="1">
    <source>
        <dbReference type="ARBA" id="ARBA00008324"/>
    </source>
</evidence>
<dbReference type="InterPro" id="IPR003736">
    <property type="entry name" value="PAAI_dom"/>
</dbReference>
<reference evidence="4 5" key="1">
    <citation type="submission" date="2023-08" db="EMBL/GenBank/DDBJ databases">
        <title>Functional and genomic diversity of the sorghum phyllosphere microbiome.</title>
        <authorList>
            <person name="Shade A."/>
        </authorList>
    </citation>
    <scope>NUCLEOTIDE SEQUENCE [LARGE SCALE GENOMIC DNA]</scope>
    <source>
        <strain evidence="4 5">SORGH_AS_0335</strain>
    </source>
</reference>
<dbReference type="Pfam" id="PF03061">
    <property type="entry name" value="4HBT"/>
    <property type="match status" value="1"/>
</dbReference>
<evidence type="ECO:0000259" key="3">
    <source>
        <dbReference type="Pfam" id="PF03061"/>
    </source>
</evidence>
<comment type="caution">
    <text evidence="4">The sequence shown here is derived from an EMBL/GenBank/DDBJ whole genome shotgun (WGS) entry which is preliminary data.</text>
</comment>
<accession>A0ABU1IDA3</accession>
<evidence type="ECO:0000313" key="4">
    <source>
        <dbReference type="EMBL" id="MDR6215204.1"/>
    </source>
</evidence>
<evidence type="ECO:0000256" key="2">
    <source>
        <dbReference type="ARBA" id="ARBA00022801"/>
    </source>
</evidence>
<sequence>MLSFGAEIPFVNHLGFTLHHMKDGASEMRYEAAPEHMNSFAVTHGGATMALLDVVMATAARSDTPEFGVVTIEMKTSFMQPARGPLVAKGRLIHRTRSMAFTEGTVYDAEGRVCSHATGTFKYVPRARSEHEGSSGALPTD</sequence>
<evidence type="ECO:0000313" key="5">
    <source>
        <dbReference type="Proteomes" id="UP001267710"/>
    </source>
</evidence>
<dbReference type="InterPro" id="IPR039298">
    <property type="entry name" value="ACOT13"/>
</dbReference>
<keyword evidence="2" id="KW-0378">Hydrolase</keyword>
<comment type="similarity">
    <text evidence="1">Belongs to the thioesterase PaaI family.</text>
</comment>
<dbReference type="InterPro" id="IPR029069">
    <property type="entry name" value="HotDog_dom_sf"/>
</dbReference>
<dbReference type="Proteomes" id="UP001267710">
    <property type="component" value="Unassembled WGS sequence"/>
</dbReference>
<gene>
    <name evidence="4" type="ORF">QE399_002893</name>
</gene>
<dbReference type="PANTHER" id="PTHR21660">
    <property type="entry name" value="THIOESTERASE SUPERFAMILY MEMBER-RELATED"/>
    <property type="match status" value="1"/>
</dbReference>
<keyword evidence="5" id="KW-1185">Reference proteome</keyword>
<dbReference type="RefSeq" id="WP_309829625.1">
    <property type="nucleotide sequence ID" value="NZ_JAVIZX010000001.1"/>
</dbReference>
<feature type="domain" description="Thioesterase" evidence="3">
    <location>
        <begin position="42"/>
        <end position="114"/>
    </location>
</feature>
<dbReference type="SUPFAM" id="SSF54637">
    <property type="entry name" value="Thioesterase/thiol ester dehydrase-isomerase"/>
    <property type="match status" value="1"/>
</dbReference>
<name>A0ABU1IDA3_9BURK</name>